<sequence>MLAKNISGILTEYLRERGSERIYHPDWVEYTSQDGVRHIPIRGRFWDELQIKPRGAGDYARHVILNAYQYQKDFANIEAVNAVGTKINIRQYPTTNLLEAKDAEMLNEFVYLAENFACYRDSFYPEIILMNFYGLQNWTNAHVHLYAGARQSQFWTVLDDLDEKRFGKGMALPFVQISGTRNKGDIEKDVLALNLTNSALIDDIWNYSRLRRKIELLTLSHQPGLTTAQRCLPAAAGFDGYGSLVFFPDGTRVLGQAYYVLKDIPWP</sequence>
<dbReference type="Proteomes" id="UP000275925">
    <property type="component" value="Unassembled WGS sequence"/>
</dbReference>
<dbReference type="AlphaFoldDB" id="A0A388TI36"/>
<keyword evidence="2" id="KW-1185">Reference proteome</keyword>
<reference evidence="1 2" key="1">
    <citation type="journal article" date="2019" name="ISME J.">
        <title>Genome analyses of uncultured TG2/ZB3 bacteria in 'Margulisbacteria' specifically attached to ectosymbiotic spirochetes of protists in the termite gut.</title>
        <authorList>
            <person name="Utami Y.D."/>
            <person name="Kuwahara H."/>
            <person name="Igai K."/>
            <person name="Murakami T."/>
            <person name="Sugaya K."/>
            <person name="Morikawa T."/>
            <person name="Nagura Y."/>
            <person name="Yuki M."/>
            <person name="Deevong P."/>
            <person name="Inoue T."/>
            <person name="Kihara K."/>
            <person name="Lo N."/>
            <person name="Yamada A."/>
            <person name="Ohkuma M."/>
            <person name="Hongoh Y."/>
        </authorList>
    </citation>
    <scope>NUCLEOTIDE SEQUENCE [LARGE SCALE GENOMIC DNA]</scope>
    <source>
        <strain evidence="1">NkOx7-02</strain>
    </source>
</reference>
<evidence type="ECO:0000313" key="1">
    <source>
        <dbReference type="EMBL" id="GBR76614.1"/>
    </source>
</evidence>
<name>A0A388TI36_9BACT</name>
<comment type="caution">
    <text evidence="1">The sequence shown here is derived from an EMBL/GenBank/DDBJ whole genome shotgun (WGS) entry which is preliminary data.</text>
</comment>
<accession>A0A388TI36</accession>
<dbReference type="EMBL" id="BGZO01000036">
    <property type="protein sequence ID" value="GBR76614.1"/>
    <property type="molecule type" value="Genomic_DNA"/>
</dbReference>
<gene>
    <name evidence="1" type="ORF">NO2_1137</name>
</gene>
<evidence type="ECO:0000313" key="2">
    <source>
        <dbReference type="Proteomes" id="UP000275925"/>
    </source>
</evidence>
<proteinExistence type="predicted"/>
<protein>
    <submittedName>
        <fullName evidence="1">Uncharacterized protein</fullName>
    </submittedName>
</protein>
<organism evidence="1 2">
    <name type="scientific">Candidatus Termititenax persephonae</name>
    <dbReference type="NCBI Taxonomy" id="2218525"/>
    <lineage>
        <taxon>Bacteria</taxon>
        <taxon>Bacillati</taxon>
        <taxon>Candidatus Margulisiibacteriota</taxon>
        <taxon>Candidatus Termititenacia</taxon>
        <taxon>Candidatus Termititenacales</taxon>
        <taxon>Candidatus Termititenacaceae</taxon>
        <taxon>Candidatus Termititenax</taxon>
    </lineage>
</organism>